<dbReference type="EMBL" id="AP022597">
    <property type="protein sequence ID" value="BBY69302.1"/>
    <property type="molecule type" value="Genomic_DNA"/>
</dbReference>
<evidence type="ECO:0000256" key="1">
    <source>
        <dbReference type="SAM" id="MobiDB-lite"/>
    </source>
</evidence>
<evidence type="ECO:0008006" key="4">
    <source>
        <dbReference type="Google" id="ProtNLM"/>
    </source>
</evidence>
<protein>
    <recommendedName>
        <fullName evidence="4">Oxidoreductase</fullName>
    </recommendedName>
</protein>
<feature type="region of interest" description="Disordered" evidence="1">
    <location>
        <begin position="1"/>
        <end position="21"/>
    </location>
</feature>
<gene>
    <name evidence="2" type="ORF">MPRI_14890</name>
</gene>
<organism evidence="2 3">
    <name type="scientific">Mycobacterium paraintracellulare</name>
    <dbReference type="NCBI Taxonomy" id="1138383"/>
    <lineage>
        <taxon>Bacteria</taxon>
        <taxon>Bacillati</taxon>
        <taxon>Actinomycetota</taxon>
        <taxon>Actinomycetes</taxon>
        <taxon>Mycobacteriales</taxon>
        <taxon>Mycobacteriaceae</taxon>
        <taxon>Mycobacterium</taxon>
        <taxon>Mycobacterium avium complex (MAC)</taxon>
    </lineage>
</organism>
<reference evidence="2 3" key="1">
    <citation type="journal article" date="2019" name="Emerg. Microbes Infect.">
        <title>Comprehensive subspecies identification of 175 nontuberculous mycobacteria species based on 7547 genomic profiles.</title>
        <authorList>
            <person name="Matsumoto Y."/>
            <person name="Kinjo T."/>
            <person name="Motooka D."/>
            <person name="Nabeya D."/>
            <person name="Jung N."/>
            <person name="Uechi K."/>
            <person name="Horii T."/>
            <person name="Iida T."/>
            <person name="Fujita J."/>
            <person name="Nakamura S."/>
        </authorList>
    </citation>
    <scope>NUCLEOTIDE SEQUENCE [LARGE SCALE GENOMIC DNA]</scope>
    <source>
        <strain evidence="2 3">JCM 30622</strain>
    </source>
</reference>
<evidence type="ECO:0000313" key="2">
    <source>
        <dbReference type="EMBL" id="BBY69302.1"/>
    </source>
</evidence>
<accession>A0ABM7K5L9</accession>
<evidence type="ECO:0000313" key="3">
    <source>
        <dbReference type="Proteomes" id="UP000466578"/>
    </source>
</evidence>
<proteinExistence type="predicted"/>
<sequence length="74" mass="6946">MGAPGSLPGMTPDVTHGPRCSIGCTGPGAPLGGGTPGSTVGGLIAKAGGLVHVAVAGNRANTAAKQADADRIID</sequence>
<name>A0ABM7K5L9_9MYCO</name>
<dbReference type="Proteomes" id="UP000466578">
    <property type="component" value="Chromosome"/>
</dbReference>
<keyword evidence="3" id="KW-1185">Reference proteome</keyword>